<keyword evidence="3" id="KW-1185">Reference proteome</keyword>
<dbReference type="Proteomes" id="UP000076842">
    <property type="component" value="Unassembled WGS sequence"/>
</dbReference>
<dbReference type="AlphaFoldDB" id="A0A165I7P5"/>
<reference evidence="2 3" key="1">
    <citation type="journal article" date="2016" name="Mol. Biol. Evol.">
        <title>Comparative Genomics of Early-Diverging Mushroom-Forming Fungi Provides Insights into the Origins of Lignocellulose Decay Capabilities.</title>
        <authorList>
            <person name="Nagy L.G."/>
            <person name="Riley R."/>
            <person name="Tritt A."/>
            <person name="Adam C."/>
            <person name="Daum C."/>
            <person name="Floudas D."/>
            <person name="Sun H."/>
            <person name="Yadav J.S."/>
            <person name="Pangilinan J."/>
            <person name="Larsson K.H."/>
            <person name="Matsuura K."/>
            <person name="Barry K."/>
            <person name="Labutti K."/>
            <person name="Kuo R."/>
            <person name="Ohm R.A."/>
            <person name="Bhattacharya S.S."/>
            <person name="Shirouzu T."/>
            <person name="Yoshinaga Y."/>
            <person name="Martin F.M."/>
            <person name="Grigoriev I.V."/>
            <person name="Hibbett D.S."/>
        </authorList>
    </citation>
    <scope>NUCLEOTIDE SEQUENCE [LARGE SCALE GENOMIC DNA]</scope>
    <source>
        <strain evidence="2 3">HHB12733</strain>
    </source>
</reference>
<dbReference type="SUPFAM" id="SSF50370">
    <property type="entry name" value="Ricin B-like lectins"/>
    <property type="match status" value="1"/>
</dbReference>
<dbReference type="OrthoDB" id="10333351at2759"/>
<protein>
    <recommendedName>
        <fullName evidence="1">Ricin B lectin domain-containing protein</fullName>
    </recommendedName>
</protein>
<evidence type="ECO:0000259" key="1">
    <source>
        <dbReference type="Pfam" id="PF14200"/>
    </source>
</evidence>
<organism evidence="2 3">
    <name type="scientific">Calocera cornea HHB12733</name>
    <dbReference type="NCBI Taxonomy" id="1353952"/>
    <lineage>
        <taxon>Eukaryota</taxon>
        <taxon>Fungi</taxon>
        <taxon>Dikarya</taxon>
        <taxon>Basidiomycota</taxon>
        <taxon>Agaricomycotina</taxon>
        <taxon>Dacrymycetes</taxon>
        <taxon>Dacrymycetales</taxon>
        <taxon>Dacrymycetaceae</taxon>
        <taxon>Calocera</taxon>
    </lineage>
</organism>
<dbReference type="Pfam" id="PF14200">
    <property type="entry name" value="RicinB_lectin_2"/>
    <property type="match status" value="1"/>
</dbReference>
<dbReference type="EMBL" id="KV423933">
    <property type="protein sequence ID" value="KZT60231.1"/>
    <property type="molecule type" value="Genomic_DNA"/>
</dbReference>
<proteinExistence type="predicted"/>
<evidence type="ECO:0000313" key="2">
    <source>
        <dbReference type="EMBL" id="KZT60231.1"/>
    </source>
</evidence>
<dbReference type="InterPro" id="IPR035992">
    <property type="entry name" value="Ricin_B-like_lectins"/>
</dbReference>
<dbReference type="InterPro" id="IPR000772">
    <property type="entry name" value="Ricin_B_lectin"/>
</dbReference>
<feature type="domain" description="Ricin B lectin" evidence="1">
    <location>
        <begin position="57"/>
        <end position="144"/>
    </location>
</feature>
<dbReference type="Gene3D" id="2.80.10.50">
    <property type="match status" value="1"/>
</dbReference>
<name>A0A165I7P5_9BASI</name>
<dbReference type="InParanoid" id="A0A165I7P5"/>
<accession>A0A165I7P5</accession>
<gene>
    <name evidence="2" type="ORF">CALCODRAFT_515592</name>
</gene>
<sequence>MSGPPVEKLPQVGKEVQVLDGTYTIVNLASGTALKIKGTQYVVGDARLLSLSEQPKEQWTIAYDWTNKGYTLKNVSSGTYLTSDQLYTPLVQGQTEVFQGTSSSLFTLHSSTVTGAYSLVPNDYSSNVVELFSGSPAPDTAVQIVDSDGSDKQLWTFAASTI</sequence>
<evidence type="ECO:0000313" key="3">
    <source>
        <dbReference type="Proteomes" id="UP000076842"/>
    </source>
</evidence>